<organism evidence="2 3">
    <name type="scientific">Steinernema hermaphroditum</name>
    <dbReference type="NCBI Taxonomy" id="289476"/>
    <lineage>
        <taxon>Eukaryota</taxon>
        <taxon>Metazoa</taxon>
        <taxon>Ecdysozoa</taxon>
        <taxon>Nematoda</taxon>
        <taxon>Chromadorea</taxon>
        <taxon>Rhabditida</taxon>
        <taxon>Tylenchina</taxon>
        <taxon>Panagrolaimomorpha</taxon>
        <taxon>Strongyloidoidea</taxon>
        <taxon>Steinernematidae</taxon>
        <taxon>Steinernema</taxon>
    </lineage>
</organism>
<accession>A0AA39LRH8</accession>
<dbReference type="Pfam" id="PF10318">
    <property type="entry name" value="7TM_GPCR_Srh"/>
    <property type="match status" value="1"/>
</dbReference>
<name>A0AA39LRH8_9BILA</name>
<feature type="transmembrane region" description="Helical" evidence="1">
    <location>
        <begin position="144"/>
        <end position="166"/>
    </location>
</feature>
<proteinExistence type="predicted"/>
<dbReference type="Proteomes" id="UP001175271">
    <property type="component" value="Unassembled WGS sequence"/>
</dbReference>
<evidence type="ECO:0000313" key="3">
    <source>
        <dbReference type="Proteomes" id="UP001175271"/>
    </source>
</evidence>
<reference evidence="2" key="1">
    <citation type="submission" date="2023-06" db="EMBL/GenBank/DDBJ databases">
        <title>Genomic analysis of the entomopathogenic nematode Steinernema hermaphroditum.</title>
        <authorList>
            <person name="Schwarz E.M."/>
            <person name="Heppert J.K."/>
            <person name="Baniya A."/>
            <person name="Schwartz H.T."/>
            <person name="Tan C.-H."/>
            <person name="Antoshechkin I."/>
            <person name="Sternberg P.W."/>
            <person name="Goodrich-Blair H."/>
            <person name="Dillman A.R."/>
        </authorList>
    </citation>
    <scope>NUCLEOTIDE SEQUENCE</scope>
    <source>
        <strain evidence="2">PS9179</strain>
        <tissue evidence="2">Whole animal</tissue>
    </source>
</reference>
<protein>
    <submittedName>
        <fullName evidence="2">Uncharacterized protein</fullName>
    </submittedName>
</protein>
<keyword evidence="3" id="KW-1185">Reference proteome</keyword>
<keyword evidence="1" id="KW-0812">Transmembrane</keyword>
<feature type="transmembrane region" description="Helical" evidence="1">
    <location>
        <begin position="196"/>
        <end position="218"/>
    </location>
</feature>
<gene>
    <name evidence="2" type="ORF">QR680_018703</name>
</gene>
<keyword evidence="1" id="KW-0472">Membrane</keyword>
<feature type="transmembrane region" description="Helical" evidence="1">
    <location>
        <begin position="272"/>
        <end position="296"/>
    </location>
</feature>
<feature type="transmembrane region" description="Helical" evidence="1">
    <location>
        <begin position="102"/>
        <end position="124"/>
    </location>
</feature>
<keyword evidence="1" id="KW-1133">Transmembrane helix</keyword>
<evidence type="ECO:0000256" key="1">
    <source>
        <dbReference type="SAM" id="Phobius"/>
    </source>
</evidence>
<evidence type="ECO:0000313" key="2">
    <source>
        <dbReference type="EMBL" id="KAK0406639.1"/>
    </source>
</evidence>
<sequence length="315" mass="35370">MSAPAASYGYLLLEPFEHYYSIGLFVVSGLSLLISTCFIFIIATKSPCFMKTYKYLLLNMYLWCIVSVVLLGVLVQPTIASPFTCLKILGLAKFLLLYEMKFFVFFMYIALGNFTISAALIFFYKATVVYPRLPKVLTRTSVRILLAVVIHVGITVFVILMLTFSFTPSKAMMKEENSQIFCLDFYMGTAVPLFPINYVLFMVGTTVACCMILAKIVGSQTTTGRVSKRRTELNRKMNVTLVVLLAVTVAMGFFPCTVIVIFMMTGFNYTNVVMFVAMPAAICIPICDSIVLVSFIRPYQKAFLSFLSRLTCHNK</sequence>
<dbReference type="EMBL" id="JAUCMV010000004">
    <property type="protein sequence ID" value="KAK0406639.1"/>
    <property type="molecule type" value="Genomic_DNA"/>
</dbReference>
<dbReference type="SUPFAM" id="SSF81321">
    <property type="entry name" value="Family A G protein-coupled receptor-like"/>
    <property type="match status" value="1"/>
</dbReference>
<dbReference type="AlphaFoldDB" id="A0AA39LRH8"/>
<feature type="transmembrane region" description="Helical" evidence="1">
    <location>
        <begin position="239"/>
        <end position="266"/>
    </location>
</feature>
<dbReference type="InterPro" id="IPR019422">
    <property type="entry name" value="7TM_GPCR_serpentine_rcpt_Srh"/>
</dbReference>
<comment type="caution">
    <text evidence="2">The sequence shown here is derived from an EMBL/GenBank/DDBJ whole genome shotgun (WGS) entry which is preliminary data.</text>
</comment>
<feature type="transmembrane region" description="Helical" evidence="1">
    <location>
        <begin position="55"/>
        <end position="75"/>
    </location>
</feature>
<feature type="transmembrane region" description="Helical" evidence="1">
    <location>
        <begin position="20"/>
        <end position="43"/>
    </location>
</feature>